<sequence length="125" mass="14170">MVLYAGREDVAHWEYVGLLLSKEATKALKEWKPVNSRITTTHFVTNFAKVSFSVLCANKQQKRMFQRQFLLIAEPPLQDPLICHCLMEDQNAQVGGVNTDMNTLRADVAFPRQMTMVNVLLNSAS</sequence>
<comment type="caution">
    <text evidence="1">The sequence shown here is derived from an EMBL/GenBank/DDBJ whole genome shotgun (WGS) entry which is preliminary data.</text>
</comment>
<proteinExistence type="predicted"/>
<keyword evidence="2" id="KW-1185">Reference proteome</keyword>
<reference evidence="1" key="1">
    <citation type="submission" date="2021-09" db="EMBL/GenBank/DDBJ databases">
        <title>The genome of Mauremys mutica provides insights into the evolution of semi-aquatic lifestyle.</title>
        <authorList>
            <person name="Gong S."/>
            <person name="Gao Y."/>
        </authorList>
    </citation>
    <scope>NUCLEOTIDE SEQUENCE</scope>
    <source>
        <strain evidence="1">MM-2020</strain>
        <tissue evidence="1">Muscle</tissue>
    </source>
</reference>
<dbReference type="EMBL" id="JAHDVG010000484">
    <property type="protein sequence ID" value="KAH1170291.1"/>
    <property type="molecule type" value="Genomic_DNA"/>
</dbReference>
<dbReference type="Proteomes" id="UP000827986">
    <property type="component" value="Unassembled WGS sequence"/>
</dbReference>
<accession>A0A9D3WZZ9</accession>
<organism evidence="1 2">
    <name type="scientific">Mauremys mutica</name>
    <name type="common">yellowpond turtle</name>
    <dbReference type="NCBI Taxonomy" id="74926"/>
    <lineage>
        <taxon>Eukaryota</taxon>
        <taxon>Metazoa</taxon>
        <taxon>Chordata</taxon>
        <taxon>Craniata</taxon>
        <taxon>Vertebrata</taxon>
        <taxon>Euteleostomi</taxon>
        <taxon>Archelosauria</taxon>
        <taxon>Testudinata</taxon>
        <taxon>Testudines</taxon>
        <taxon>Cryptodira</taxon>
        <taxon>Durocryptodira</taxon>
        <taxon>Testudinoidea</taxon>
        <taxon>Geoemydidae</taxon>
        <taxon>Geoemydinae</taxon>
        <taxon>Mauremys</taxon>
    </lineage>
</organism>
<evidence type="ECO:0000313" key="2">
    <source>
        <dbReference type="Proteomes" id="UP000827986"/>
    </source>
</evidence>
<name>A0A9D3WZZ9_9SAUR</name>
<protein>
    <submittedName>
        <fullName evidence="1">Uncharacterized protein</fullName>
    </submittedName>
</protein>
<dbReference type="AlphaFoldDB" id="A0A9D3WZZ9"/>
<evidence type="ECO:0000313" key="1">
    <source>
        <dbReference type="EMBL" id="KAH1170291.1"/>
    </source>
</evidence>
<gene>
    <name evidence="1" type="ORF">KIL84_001276</name>
</gene>